<feature type="domain" description="ERCC4" evidence="12">
    <location>
        <begin position="772"/>
        <end position="852"/>
    </location>
</feature>
<keyword evidence="4 14" id="KW-0255">Endonuclease</keyword>
<feature type="compositionally biased region" description="Gly residues" evidence="11">
    <location>
        <begin position="1026"/>
        <end position="1036"/>
    </location>
</feature>
<evidence type="ECO:0000256" key="8">
    <source>
        <dbReference type="ARBA" id="ARBA00023204"/>
    </source>
</evidence>
<evidence type="ECO:0000313" key="13">
    <source>
        <dbReference type="Proteomes" id="UP001318040"/>
    </source>
</evidence>
<comment type="subcellular location">
    <subcellularLocation>
        <location evidence="1">Nucleus</location>
    </subcellularLocation>
</comment>
<dbReference type="InterPro" id="IPR010994">
    <property type="entry name" value="RuvA_2-like"/>
</dbReference>
<evidence type="ECO:0000256" key="11">
    <source>
        <dbReference type="SAM" id="MobiDB-lite"/>
    </source>
</evidence>
<name>A0AAJ7XG75_PETMA</name>
<feature type="region of interest" description="Disordered" evidence="11">
    <location>
        <begin position="429"/>
        <end position="505"/>
    </location>
</feature>
<dbReference type="CDD" id="cd20078">
    <property type="entry name" value="XPF_nuclease_XPF_euk"/>
    <property type="match status" value="1"/>
</dbReference>
<evidence type="ECO:0000256" key="3">
    <source>
        <dbReference type="ARBA" id="ARBA00022722"/>
    </source>
</evidence>
<keyword evidence="5" id="KW-0227">DNA damage</keyword>
<proteinExistence type="inferred from homology"/>
<evidence type="ECO:0000256" key="7">
    <source>
        <dbReference type="ARBA" id="ARBA00023125"/>
    </source>
</evidence>
<dbReference type="Proteomes" id="UP001318040">
    <property type="component" value="Chromosome 58"/>
</dbReference>
<dbReference type="InterPro" id="IPR011335">
    <property type="entry name" value="Restrct_endonuc-II-like"/>
</dbReference>
<dbReference type="Pfam" id="PF02732">
    <property type="entry name" value="ERCC4"/>
    <property type="match status" value="1"/>
</dbReference>
<evidence type="ECO:0000259" key="12">
    <source>
        <dbReference type="SMART" id="SM00891"/>
    </source>
</evidence>
<dbReference type="RefSeq" id="XP_032832088.1">
    <property type="nucleotide sequence ID" value="XM_032976197.1"/>
</dbReference>
<feature type="compositionally biased region" description="Basic and acidic residues" evidence="11">
    <location>
        <begin position="728"/>
        <end position="737"/>
    </location>
</feature>
<evidence type="ECO:0000256" key="5">
    <source>
        <dbReference type="ARBA" id="ARBA00022763"/>
    </source>
</evidence>
<feature type="region of interest" description="Disordered" evidence="11">
    <location>
        <begin position="914"/>
        <end position="942"/>
    </location>
</feature>
<dbReference type="InterPro" id="IPR006166">
    <property type="entry name" value="ERCC4_domain"/>
</dbReference>
<sequence length="1042" mass="112075">MEMGSLLEHERQMAQELMAEDGLVVTARGMGADRLLLHLIALHCEPGALLVVINTSPAEEEHFIEELRRAGVTQLPRVITNEVSGPERQDVYLEGGAFFITSRILVVDFLTDRIPARLITGILVYKAHRLIESCQEAFVLRLFRQKNKTGFIKAFSDQPVAFSTGFCRVERVMRSLFVRKLYLWPRFHAVVQASLERHRADVVELHVACTAPMRAVQAAALELLDACLRELRRSNPALESAELTLENAVSGAFDKTVRLQLDPVWHTLSWRTRALVQDLKLLRLLLLYLTQYDAVTFLGLLESLRSSQKAFGQNSGWLFLDAANSMFVHARARVYGYGDGKAAGKEEAPAAGKRKGERKAPTVERNPKWDALMEVLEEIERDADSCTELGPPGPVLICASDHRTCAQLQELLRVGADALLRRLLSRAPGRGEPSAAAAATAPPPPPPSPPPFRRHAGGEGRGWRAAGRRGGAGAAAGKRSRGAGAAADGAPEGAPARKKGRGAAREAARGALTLTQMLGGEEARHGGRLLLLFPLISSTRFTGDTHPGLLRRHRRVALTLARHATRRAPGADDGDHADGDAGDSSDSEPEAADADAAGDGDGDGGDAAGGGAETRDAEWLSELSADGRLAVARGPLTVLHPVQGCAEPYGLARVLRELRPRRVVLYDAELALVRQLEVYKAGQPGRPLRVYFLIFGGSTEEQRYLTALRQEKEAFELLIREKASMVVPEEREGRAEDTNLDLMRGSQDPDASVDSLRAGGQADGGGGGGGRSVIVDMREFRSELPALLHRRGLRVDPVTIAVGDYLLTPQLCVERKSVGDLVASLANGRLYAQCTSMCRRYRRPALLIEFDPGKPFSLQARSGGTMYQEISSTDVCSRLALLTLHFPRLRLLWCASPHAAAQLFCELKAGQAEPTAPAEADPDGDPDGDPDPDPDPDASAFHPGPYDLLLRLPGVTARCCRAVARRAGSLARLARLSVGELAGLLGGEGAARRLHEFMHAPYADVLAAAAAAAGGGGRPAVKRGARGGFGGGGGGRAPQFKK</sequence>
<dbReference type="GO" id="GO:0000110">
    <property type="term" value="C:nucleotide-excision repair factor 1 complex"/>
    <property type="evidence" value="ECO:0007669"/>
    <property type="project" value="TreeGrafter"/>
</dbReference>
<evidence type="ECO:0000256" key="4">
    <source>
        <dbReference type="ARBA" id="ARBA00022759"/>
    </source>
</evidence>
<feature type="region of interest" description="Disordered" evidence="11">
    <location>
        <begin position="728"/>
        <end position="768"/>
    </location>
</feature>
<keyword evidence="7" id="KW-0238">DNA-binding</keyword>
<gene>
    <name evidence="14" type="primary">ERCC4</name>
</gene>
<dbReference type="GO" id="GO:1901255">
    <property type="term" value="P:nucleotide-excision repair involved in interstrand cross-link repair"/>
    <property type="evidence" value="ECO:0007669"/>
    <property type="project" value="TreeGrafter"/>
</dbReference>
<evidence type="ECO:0000313" key="14">
    <source>
        <dbReference type="RefSeq" id="XP_032832088.1"/>
    </source>
</evidence>
<dbReference type="Gene3D" id="3.40.50.10130">
    <property type="match status" value="1"/>
</dbReference>
<dbReference type="KEGG" id="pmrn:116955186"/>
<dbReference type="GO" id="GO:0003697">
    <property type="term" value="F:single-stranded DNA binding"/>
    <property type="evidence" value="ECO:0007669"/>
    <property type="project" value="TreeGrafter"/>
</dbReference>
<evidence type="ECO:0000256" key="10">
    <source>
        <dbReference type="ARBA" id="ARBA00072370"/>
    </source>
</evidence>
<comment type="similarity">
    <text evidence="2">Belongs to the XPF family.</text>
</comment>
<dbReference type="CTD" id="2072"/>
<dbReference type="AlphaFoldDB" id="A0AAJ7XG75"/>
<dbReference type="GO" id="GO:0000712">
    <property type="term" value="P:resolution of meiotic recombination intermediates"/>
    <property type="evidence" value="ECO:0007669"/>
    <property type="project" value="TreeGrafter"/>
</dbReference>
<evidence type="ECO:0000256" key="1">
    <source>
        <dbReference type="ARBA" id="ARBA00004123"/>
    </source>
</evidence>
<feature type="compositionally biased region" description="Pro residues" evidence="11">
    <location>
        <begin position="441"/>
        <end position="451"/>
    </location>
</feature>
<feature type="compositionally biased region" description="Basic and acidic residues" evidence="11">
    <location>
        <begin position="569"/>
        <end position="579"/>
    </location>
</feature>
<dbReference type="SUPFAM" id="SSF52980">
    <property type="entry name" value="Restriction endonuclease-like"/>
    <property type="match status" value="1"/>
</dbReference>
<keyword evidence="13" id="KW-1185">Reference proteome</keyword>
<dbReference type="PANTHER" id="PTHR10150:SF0">
    <property type="entry name" value="DNA REPAIR ENDONUCLEASE XPF"/>
    <property type="match status" value="1"/>
</dbReference>
<keyword evidence="3" id="KW-0540">Nuclease</keyword>
<feature type="compositionally biased region" description="Low complexity" evidence="11">
    <location>
        <begin position="429"/>
        <end position="440"/>
    </location>
</feature>
<dbReference type="PANTHER" id="PTHR10150">
    <property type="entry name" value="DNA REPAIR ENDONUCLEASE XPF"/>
    <property type="match status" value="1"/>
</dbReference>
<keyword evidence="8" id="KW-0234">DNA repair</keyword>
<organism evidence="13 14">
    <name type="scientific">Petromyzon marinus</name>
    <name type="common">Sea lamprey</name>
    <dbReference type="NCBI Taxonomy" id="7757"/>
    <lineage>
        <taxon>Eukaryota</taxon>
        <taxon>Metazoa</taxon>
        <taxon>Chordata</taxon>
        <taxon>Craniata</taxon>
        <taxon>Vertebrata</taxon>
        <taxon>Cyclostomata</taxon>
        <taxon>Hyperoartia</taxon>
        <taxon>Petromyzontiformes</taxon>
        <taxon>Petromyzontidae</taxon>
        <taxon>Petromyzon</taxon>
    </lineage>
</organism>
<accession>A0AAJ7XG75</accession>
<reference evidence="14" key="1">
    <citation type="submission" date="2025-08" db="UniProtKB">
        <authorList>
            <consortium name="RefSeq"/>
        </authorList>
    </citation>
    <scope>IDENTIFICATION</scope>
    <source>
        <tissue evidence="14">Sperm</tissue>
    </source>
</reference>
<feature type="compositionally biased region" description="Acidic residues" evidence="11">
    <location>
        <begin position="580"/>
        <end position="604"/>
    </location>
</feature>
<dbReference type="Gene3D" id="1.10.150.20">
    <property type="entry name" value="5' to 3' exonuclease, C-terminal subdomain"/>
    <property type="match status" value="1"/>
</dbReference>
<keyword evidence="6" id="KW-0378">Hydrolase</keyword>
<dbReference type="SMART" id="SM00891">
    <property type="entry name" value="ERCC4"/>
    <property type="match status" value="1"/>
</dbReference>
<dbReference type="GO" id="GO:0003684">
    <property type="term" value="F:damaged DNA binding"/>
    <property type="evidence" value="ECO:0007669"/>
    <property type="project" value="TreeGrafter"/>
</dbReference>
<dbReference type="GO" id="GO:0000724">
    <property type="term" value="P:double-strand break repair via homologous recombination"/>
    <property type="evidence" value="ECO:0007669"/>
    <property type="project" value="TreeGrafter"/>
</dbReference>
<dbReference type="InterPro" id="IPR047520">
    <property type="entry name" value="XPF_nuclease"/>
</dbReference>
<evidence type="ECO:0000256" key="6">
    <source>
        <dbReference type="ARBA" id="ARBA00022801"/>
    </source>
</evidence>
<dbReference type="GO" id="GO:0000014">
    <property type="term" value="F:single-stranded DNA endodeoxyribonuclease activity"/>
    <property type="evidence" value="ECO:0007669"/>
    <property type="project" value="TreeGrafter"/>
</dbReference>
<dbReference type="FunFam" id="3.40.50.10130:FF:000002">
    <property type="entry name" value="DNA repair endonuclease XPF"/>
    <property type="match status" value="1"/>
</dbReference>
<evidence type="ECO:0000256" key="2">
    <source>
        <dbReference type="ARBA" id="ARBA00010015"/>
    </source>
</evidence>
<feature type="region of interest" description="Disordered" evidence="11">
    <location>
        <begin position="563"/>
        <end position="615"/>
    </location>
</feature>
<feature type="compositionally biased region" description="Low complexity" evidence="11">
    <location>
        <begin position="482"/>
        <end position="494"/>
    </location>
</feature>
<protein>
    <recommendedName>
        <fullName evidence="10">DNA repair endonuclease XPF</fullName>
    </recommendedName>
</protein>
<feature type="region of interest" description="Disordered" evidence="11">
    <location>
        <begin position="1016"/>
        <end position="1042"/>
    </location>
</feature>
<keyword evidence="9" id="KW-0539">Nucleus</keyword>
<dbReference type="SUPFAM" id="SSF47781">
    <property type="entry name" value="RuvA domain 2-like"/>
    <property type="match status" value="1"/>
</dbReference>
<feature type="region of interest" description="Disordered" evidence="11">
    <location>
        <begin position="341"/>
        <end position="366"/>
    </location>
</feature>
<evidence type="ECO:0000256" key="9">
    <source>
        <dbReference type="ARBA" id="ARBA00023242"/>
    </source>
</evidence>
<feature type="compositionally biased region" description="Acidic residues" evidence="11">
    <location>
        <begin position="920"/>
        <end position="936"/>
    </location>
</feature>